<feature type="signal peptide" evidence="1">
    <location>
        <begin position="1"/>
        <end position="27"/>
    </location>
</feature>
<dbReference type="GO" id="GO:0016787">
    <property type="term" value="F:hydrolase activity"/>
    <property type="evidence" value="ECO:0007669"/>
    <property type="project" value="UniProtKB-KW"/>
</dbReference>
<dbReference type="RefSeq" id="WP_035661124.1">
    <property type="nucleotide sequence ID" value="NZ_BAUV01000001.1"/>
</dbReference>
<dbReference type="eggNOG" id="COG1388">
    <property type="taxonomic scope" value="Bacteria"/>
</dbReference>
<dbReference type="Gene3D" id="3.10.350.10">
    <property type="entry name" value="LysM domain"/>
    <property type="match status" value="3"/>
</dbReference>
<dbReference type="InterPro" id="IPR036779">
    <property type="entry name" value="LysM_dom_sf"/>
</dbReference>
<keyword evidence="4" id="KW-1185">Reference proteome</keyword>
<gene>
    <name evidence="3" type="ORF">JCM9157_217</name>
</gene>
<accession>W4QM99</accession>
<dbReference type="OrthoDB" id="308800at2"/>
<dbReference type="PROSITE" id="PS51782">
    <property type="entry name" value="LYSM"/>
    <property type="match status" value="3"/>
</dbReference>
<dbReference type="STRING" id="1236973.JCM9157_217"/>
<evidence type="ECO:0000313" key="4">
    <source>
        <dbReference type="Proteomes" id="UP000018896"/>
    </source>
</evidence>
<dbReference type="CDD" id="cd00118">
    <property type="entry name" value="LysM"/>
    <property type="match status" value="3"/>
</dbReference>
<feature type="domain" description="LysM" evidence="2">
    <location>
        <begin position="86"/>
        <end position="131"/>
    </location>
</feature>
<name>W4QM99_HALA3</name>
<organism evidence="3 4">
    <name type="scientific">Halalkalibacter akibai (strain ATCC 43226 / DSM 21942 / CIP 109018 / JCM 9157 / 1139)</name>
    <name type="common">Bacillus akibai</name>
    <dbReference type="NCBI Taxonomy" id="1236973"/>
    <lineage>
        <taxon>Bacteria</taxon>
        <taxon>Bacillati</taxon>
        <taxon>Bacillota</taxon>
        <taxon>Bacilli</taxon>
        <taxon>Bacillales</taxon>
        <taxon>Bacillaceae</taxon>
        <taxon>Halalkalibacter</taxon>
    </lineage>
</organism>
<dbReference type="PANTHER" id="PTHR33734">
    <property type="entry name" value="LYSM DOMAIN-CONTAINING GPI-ANCHORED PROTEIN 2"/>
    <property type="match status" value="1"/>
</dbReference>
<keyword evidence="1" id="KW-0732">Signal</keyword>
<dbReference type="SUPFAM" id="SSF54106">
    <property type="entry name" value="LysM domain"/>
    <property type="match status" value="3"/>
</dbReference>
<evidence type="ECO:0000259" key="2">
    <source>
        <dbReference type="PROSITE" id="PS51782"/>
    </source>
</evidence>
<dbReference type="PANTHER" id="PTHR33734:SF22">
    <property type="entry name" value="MEMBRANE-BOUND LYTIC MUREIN TRANSGLYCOSYLASE D"/>
    <property type="match status" value="1"/>
</dbReference>
<protein>
    <submittedName>
        <fullName evidence="3">Spore peptidoglycan hydrolase</fullName>
    </submittedName>
</protein>
<feature type="chain" id="PRO_5038368022" evidence="1">
    <location>
        <begin position="28"/>
        <end position="189"/>
    </location>
</feature>
<feature type="domain" description="LysM" evidence="2">
    <location>
        <begin position="141"/>
        <end position="186"/>
    </location>
</feature>
<dbReference type="GO" id="GO:0008932">
    <property type="term" value="F:lytic endotransglycosylase activity"/>
    <property type="evidence" value="ECO:0007669"/>
    <property type="project" value="TreeGrafter"/>
</dbReference>
<evidence type="ECO:0000313" key="3">
    <source>
        <dbReference type="EMBL" id="GAE33226.1"/>
    </source>
</evidence>
<dbReference type="AlphaFoldDB" id="W4QM99"/>
<evidence type="ECO:0000256" key="1">
    <source>
        <dbReference type="SAM" id="SignalP"/>
    </source>
</evidence>
<reference evidence="3 4" key="1">
    <citation type="journal article" date="2014" name="Genome Announc.">
        <title>Draft Genome Sequences of Three Alkaliphilic Bacillus Strains, Bacillus wakoensis JCM 9140T, Bacillus akibai JCM 9157T, and Bacillus hemicellulosilyticus JCM 9152T.</title>
        <authorList>
            <person name="Yuki M."/>
            <person name="Oshima K."/>
            <person name="Suda W."/>
            <person name="Oshida Y."/>
            <person name="Kitamura K."/>
            <person name="Iida T."/>
            <person name="Hattori M."/>
            <person name="Ohkuma M."/>
        </authorList>
    </citation>
    <scope>NUCLEOTIDE SEQUENCE [LARGE SCALE GENOMIC DNA]</scope>
    <source>
        <strain evidence="3 4">JCM 9157</strain>
    </source>
</reference>
<dbReference type="Pfam" id="PF01476">
    <property type="entry name" value="LysM"/>
    <property type="match status" value="3"/>
</dbReference>
<dbReference type="Proteomes" id="UP000018896">
    <property type="component" value="Unassembled WGS sequence"/>
</dbReference>
<dbReference type="InterPro" id="IPR018392">
    <property type="entry name" value="LysM"/>
</dbReference>
<sequence>MKKTTKFMTPILAAGMVFGFSSLSPSAASVTTIEEGDTLWSIAQNHHMTTEELMNINHNLNPNSLPIGTEILLERVDDDNSDEEKVTHTVQPGNTLWNIANTYDGVTVEHLIVENIGIDPYALPVGSQLTIRSSDGSGDSVTHTVQPGNTLWNIASVYNGVTVNDLREANPNVNLLALPIGSTLTIPTS</sequence>
<comment type="caution">
    <text evidence="3">The sequence shown here is derived from an EMBL/GenBank/DDBJ whole genome shotgun (WGS) entry which is preliminary data.</text>
</comment>
<feature type="domain" description="LysM" evidence="2">
    <location>
        <begin position="29"/>
        <end position="73"/>
    </location>
</feature>
<proteinExistence type="predicted"/>
<keyword evidence="3" id="KW-0378">Hydrolase</keyword>
<dbReference type="EMBL" id="BAUV01000001">
    <property type="protein sequence ID" value="GAE33226.1"/>
    <property type="molecule type" value="Genomic_DNA"/>
</dbReference>
<dbReference type="SMART" id="SM00257">
    <property type="entry name" value="LysM"/>
    <property type="match status" value="3"/>
</dbReference>